<reference evidence="5 6" key="1">
    <citation type="journal article" date="2015" name="Microbes Environ.">
        <title>Distribution and evolution of nitrogen fixation genes in the phylum bacteroidetes.</title>
        <authorList>
            <person name="Inoue J."/>
            <person name="Oshima K."/>
            <person name="Suda W."/>
            <person name="Sakamoto M."/>
            <person name="Iino T."/>
            <person name="Noda S."/>
            <person name="Hongoh Y."/>
            <person name="Hattori M."/>
            <person name="Ohkuma M."/>
        </authorList>
    </citation>
    <scope>NUCLEOTIDE SEQUENCE [LARGE SCALE GENOMIC DNA]</scope>
    <source>
        <strain evidence="5">JCM 15548</strain>
    </source>
</reference>
<dbReference type="GO" id="GO:0042545">
    <property type="term" value="P:cell wall modification"/>
    <property type="evidence" value="ECO:0007669"/>
    <property type="project" value="InterPro"/>
</dbReference>
<name>A0A0E9LWN8_9BACT</name>
<evidence type="ECO:0000259" key="4">
    <source>
        <dbReference type="Pfam" id="PF01095"/>
    </source>
</evidence>
<organism evidence="5 6">
    <name type="scientific">Geofilum rubicundum JCM 15548</name>
    <dbReference type="NCBI Taxonomy" id="1236989"/>
    <lineage>
        <taxon>Bacteria</taxon>
        <taxon>Pseudomonadati</taxon>
        <taxon>Bacteroidota</taxon>
        <taxon>Bacteroidia</taxon>
        <taxon>Marinilabiliales</taxon>
        <taxon>Marinilabiliaceae</taxon>
        <taxon>Geofilum</taxon>
    </lineage>
</organism>
<evidence type="ECO:0000313" key="5">
    <source>
        <dbReference type="EMBL" id="GAO29290.1"/>
    </source>
</evidence>
<protein>
    <submittedName>
        <fullName evidence="5">Rhamnogalacturonan acetylesterase</fullName>
    </submittedName>
</protein>
<evidence type="ECO:0000256" key="1">
    <source>
        <dbReference type="ARBA" id="ARBA00008891"/>
    </source>
</evidence>
<dbReference type="Proteomes" id="UP000032900">
    <property type="component" value="Unassembled WGS sequence"/>
</dbReference>
<evidence type="ECO:0000313" key="6">
    <source>
        <dbReference type="Proteomes" id="UP000032900"/>
    </source>
</evidence>
<dbReference type="SUPFAM" id="SSF51126">
    <property type="entry name" value="Pectin lyase-like"/>
    <property type="match status" value="1"/>
</dbReference>
<dbReference type="PANTHER" id="PTHR31321">
    <property type="entry name" value="ACYL-COA THIOESTER HYDROLASE YBHC-RELATED"/>
    <property type="match status" value="1"/>
</dbReference>
<gene>
    <name evidence="5" type="ORF">JCM15548_11464</name>
</gene>
<dbReference type="OrthoDB" id="9804686at2"/>
<dbReference type="Pfam" id="PF01095">
    <property type="entry name" value="Pectinesterase"/>
    <property type="match status" value="1"/>
</dbReference>
<accession>A0A0E9LWN8</accession>
<keyword evidence="2" id="KW-0378">Hydrolase</keyword>
<dbReference type="STRING" id="1236989.JCM15548_11464"/>
<feature type="domain" description="Pectinesterase catalytic" evidence="4">
    <location>
        <begin position="28"/>
        <end position="312"/>
    </location>
</feature>
<dbReference type="AlphaFoldDB" id="A0A0E9LWN8"/>
<dbReference type="GO" id="GO:0030599">
    <property type="term" value="F:pectinesterase activity"/>
    <property type="evidence" value="ECO:0007669"/>
    <property type="project" value="InterPro"/>
</dbReference>
<comment type="caution">
    <text evidence="5">The sequence shown here is derived from an EMBL/GenBank/DDBJ whole genome shotgun (WGS) entry which is preliminary data.</text>
</comment>
<dbReference type="GO" id="GO:0009279">
    <property type="term" value="C:cell outer membrane"/>
    <property type="evidence" value="ECO:0007669"/>
    <property type="project" value="TreeGrafter"/>
</dbReference>
<dbReference type="RefSeq" id="WP_062123420.1">
    <property type="nucleotide sequence ID" value="NZ_BAZW01000008.1"/>
</dbReference>
<keyword evidence="3" id="KW-0063">Aspartyl esterase</keyword>
<dbReference type="Gene3D" id="2.160.20.10">
    <property type="entry name" value="Single-stranded right-handed beta-helix, Pectin lyase-like"/>
    <property type="match status" value="1"/>
</dbReference>
<dbReference type="InterPro" id="IPR012334">
    <property type="entry name" value="Pectin_lyas_fold"/>
</dbReference>
<evidence type="ECO:0000256" key="3">
    <source>
        <dbReference type="ARBA" id="ARBA00023085"/>
    </source>
</evidence>
<dbReference type="InterPro" id="IPR011050">
    <property type="entry name" value="Pectin_lyase_fold/virulence"/>
</dbReference>
<dbReference type="PANTHER" id="PTHR31321:SF57">
    <property type="entry name" value="PECTINESTERASE 53-RELATED"/>
    <property type="match status" value="1"/>
</dbReference>
<dbReference type="EMBL" id="BAZW01000008">
    <property type="protein sequence ID" value="GAO29290.1"/>
    <property type="molecule type" value="Genomic_DNA"/>
</dbReference>
<evidence type="ECO:0000256" key="2">
    <source>
        <dbReference type="ARBA" id="ARBA00022801"/>
    </source>
</evidence>
<comment type="similarity">
    <text evidence="1">Belongs to the pectinesterase family.</text>
</comment>
<sequence length="319" mass="35076">MKNKSLFFIFLILGVFGFCQMTVALTPDITVALDGSGDYTKIQDAIDAAPSNESRRTIILVKTGLYDTEKLIVPANKTNITLLGESRDQTIISYHIYDCPTGKCPAEDAEKWTGDNIRTSATLSIHGDGFRAENLTIQNTAGPVGQAQAVTIRGDKVVFVNCDLKGYQDTIYLWTDGKRSYFENCMILGRTDYIYGGGTAFFQACEIRSWGGGWITAPATSQSAPYGYVFNACDLTYVTGSPRNGDDGTTFRLGRPWHNYPKVSWLRCSFPDMLNPQGWGDTWNMSYAPTSPDLHLYEYQNTGPGADMSGRATGLDCGP</sequence>
<keyword evidence="6" id="KW-1185">Reference proteome</keyword>
<dbReference type="InterPro" id="IPR000070">
    <property type="entry name" value="Pectinesterase_cat"/>
</dbReference>
<proteinExistence type="inferred from homology"/>